<gene>
    <name evidence="2" type="ORF">MFU01_79440</name>
    <name evidence="3" type="ORF">SAMN05443572_103587</name>
</gene>
<dbReference type="Proteomes" id="UP000321514">
    <property type="component" value="Unassembled WGS sequence"/>
</dbReference>
<evidence type="ECO:0000313" key="2">
    <source>
        <dbReference type="EMBL" id="GEN12907.1"/>
    </source>
</evidence>
<sequence length="154" mass="16927">MSPLPSPAGRAAYFVRTDDGGFLPQRACAGAWNPEELHISPVNGLLLHELKRWIESRNPGGKLVTRISYDYLGVLDFTRCEVAFELLRPGRAVELVEGVLSQHGRPVLRARVWLLATQDTFAVAGGAREPLPPLEDGRAFVRPTAVRSNAVKCQ</sequence>
<comment type="caution">
    <text evidence="2">The sequence shown here is derived from an EMBL/GenBank/DDBJ whole genome shotgun (WGS) entry which is preliminary data.</text>
</comment>
<evidence type="ECO:0000313" key="4">
    <source>
        <dbReference type="Proteomes" id="UP000183760"/>
    </source>
</evidence>
<protein>
    <submittedName>
        <fullName evidence="3">Thioesterase-like superfamily protein</fullName>
    </submittedName>
</protein>
<reference evidence="3 4" key="1">
    <citation type="submission" date="2016-10" db="EMBL/GenBank/DDBJ databases">
        <authorList>
            <person name="Varghese N."/>
            <person name="Submissions S."/>
        </authorList>
    </citation>
    <scope>NUCLEOTIDE SEQUENCE [LARGE SCALE GENOMIC DNA]</scope>
    <source>
        <strain evidence="3 4">DSM 16525</strain>
    </source>
</reference>
<proteinExistence type="predicted"/>
<dbReference type="Pfam" id="PF13622">
    <property type="entry name" value="4HBT_3"/>
    <property type="match status" value="1"/>
</dbReference>
<dbReference type="RefSeq" id="WP_074952691.1">
    <property type="nucleotide sequence ID" value="NZ_BJXR01000070.1"/>
</dbReference>
<evidence type="ECO:0000313" key="5">
    <source>
        <dbReference type="Proteomes" id="UP000321514"/>
    </source>
</evidence>
<evidence type="ECO:0000259" key="1">
    <source>
        <dbReference type="Pfam" id="PF13622"/>
    </source>
</evidence>
<dbReference type="EMBL" id="BJXR01000070">
    <property type="protein sequence ID" value="GEN12907.1"/>
    <property type="molecule type" value="Genomic_DNA"/>
</dbReference>
<feature type="domain" description="Acyl-CoA thioesterase-like N-terminal HotDog" evidence="1">
    <location>
        <begin position="32"/>
        <end position="114"/>
    </location>
</feature>
<dbReference type="Gene3D" id="2.40.160.210">
    <property type="entry name" value="Acyl-CoA thioesterase, double hotdog domain"/>
    <property type="match status" value="1"/>
</dbReference>
<dbReference type="EMBL" id="FOIB01000003">
    <property type="protein sequence ID" value="SET86959.1"/>
    <property type="molecule type" value="Genomic_DNA"/>
</dbReference>
<evidence type="ECO:0000313" key="3">
    <source>
        <dbReference type="EMBL" id="SET86959.1"/>
    </source>
</evidence>
<name>A0A511TFF7_MYXFU</name>
<dbReference type="Proteomes" id="UP000183760">
    <property type="component" value="Unassembled WGS sequence"/>
</dbReference>
<dbReference type="InterPro" id="IPR042171">
    <property type="entry name" value="Acyl-CoA_hotdog"/>
</dbReference>
<accession>A0A511TFF7</accession>
<dbReference type="InterPro" id="IPR049449">
    <property type="entry name" value="TesB_ACOT8-like_N"/>
</dbReference>
<reference evidence="2 5" key="2">
    <citation type="submission" date="2019-07" db="EMBL/GenBank/DDBJ databases">
        <title>Whole genome shotgun sequence of Myxococcus fulvus NBRC 100333.</title>
        <authorList>
            <person name="Hosoyama A."/>
            <person name="Uohara A."/>
            <person name="Ohji S."/>
            <person name="Ichikawa N."/>
        </authorList>
    </citation>
    <scope>NUCLEOTIDE SEQUENCE [LARGE SCALE GENOMIC DNA]</scope>
    <source>
        <strain evidence="2 5">NBRC 100333</strain>
    </source>
</reference>
<dbReference type="AlphaFoldDB" id="A0A511TFF7"/>
<organism evidence="2 5">
    <name type="scientific">Myxococcus fulvus</name>
    <dbReference type="NCBI Taxonomy" id="33"/>
    <lineage>
        <taxon>Bacteria</taxon>
        <taxon>Pseudomonadati</taxon>
        <taxon>Myxococcota</taxon>
        <taxon>Myxococcia</taxon>
        <taxon>Myxococcales</taxon>
        <taxon>Cystobacterineae</taxon>
        <taxon>Myxococcaceae</taxon>
        <taxon>Myxococcus</taxon>
    </lineage>
</organism>
<keyword evidence="4" id="KW-1185">Reference proteome</keyword>